<evidence type="ECO:0000313" key="1">
    <source>
        <dbReference type="EMBL" id="ALE91627.1"/>
    </source>
</evidence>
<dbReference type="Proteomes" id="UP000062833">
    <property type="component" value="Chromosome"/>
</dbReference>
<dbReference type="OrthoDB" id="3480096at2"/>
<dbReference type="Gene3D" id="6.10.250.660">
    <property type="match status" value="2"/>
</dbReference>
<dbReference type="InterPro" id="IPR019933">
    <property type="entry name" value="DivIVA_domain"/>
</dbReference>
<dbReference type="NCBIfam" id="TIGR03543">
    <property type="entry name" value="divI1A_rptt_fam"/>
    <property type="match status" value="1"/>
</dbReference>
<dbReference type="RefSeq" id="WP_062005751.1">
    <property type="nucleotide sequence ID" value="NZ_CP012677.1"/>
</dbReference>
<evidence type="ECO:0008006" key="3">
    <source>
        <dbReference type="Google" id="ProtNLM"/>
    </source>
</evidence>
<dbReference type="NCBIfam" id="TIGR03544">
    <property type="entry name" value="DivI1A_domain"/>
    <property type="match status" value="2"/>
</dbReference>
<name>A0A0M4QX37_9MICC</name>
<dbReference type="AlphaFoldDB" id="A0A0M4QX37"/>
<accession>A0A0M4QX37</accession>
<dbReference type="KEGG" id="aaq:AOC05_03550"/>
<sequence length="201" mass="22543">MTVTVEETIRTNSKFKLVGPKDIGYNVKQVDVFLDRARAYFLNSDTSGKAITSLDVRVASFDPARGGYNAQAVDAAMDRIEDEFVLREKELLIGAEGEKAWMIKIGKTATVLRARLHRPEGERFRRPSRKSVQSYNIADVDLLCHELLTYIEDNGELSVDIVRRSVFAPAKGPEGYEESQVDAFLDRVVELMAAIDTPTEK</sequence>
<dbReference type="InterPro" id="IPR019932">
    <property type="entry name" value="CHP03543"/>
</dbReference>
<evidence type="ECO:0000313" key="2">
    <source>
        <dbReference type="Proteomes" id="UP000062833"/>
    </source>
</evidence>
<organism evidence="1 2">
    <name type="scientific">Arthrobacter alpinus</name>
    <dbReference type="NCBI Taxonomy" id="656366"/>
    <lineage>
        <taxon>Bacteria</taxon>
        <taxon>Bacillati</taxon>
        <taxon>Actinomycetota</taxon>
        <taxon>Actinomycetes</taxon>
        <taxon>Micrococcales</taxon>
        <taxon>Micrococcaceae</taxon>
        <taxon>Arthrobacter</taxon>
    </lineage>
</organism>
<dbReference type="EMBL" id="CP012677">
    <property type="protein sequence ID" value="ALE91627.1"/>
    <property type="molecule type" value="Genomic_DNA"/>
</dbReference>
<protein>
    <recommendedName>
        <fullName evidence="3">DivIVA domain-containing protein</fullName>
    </recommendedName>
</protein>
<reference evidence="2" key="1">
    <citation type="submission" date="2015-09" db="EMBL/GenBank/DDBJ databases">
        <title>Complete genome of Arthrobacter alpinus strain R3.8.</title>
        <authorList>
            <person name="See-Too W.S."/>
            <person name="Chan K.G."/>
        </authorList>
    </citation>
    <scope>NUCLEOTIDE SEQUENCE [LARGE SCALE GENOMIC DNA]</scope>
    <source>
        <strain evidence="2">R3.8</strain>
    </source>
</reference>
<keyword evidence="2" id="KW-1185">Reference proteome</keyword>
<gene>
    <name evidence="1" type="ORF">AOC05_03550</name>
</gene>
<proteinExistence type="predicted"/>